<dbReference type="PROSITE" id="PS00108">
    <property type="entry name" value="PROTEIN_KINASE_ST"/>
    <property type="match status" value="1"/>
</dbReference>
<evidence type="ECO:0000313" key="14">
    <source>
        <dbReference type="Proteomes" id="UP001152885"/>
    </source>
</evidence>
<dbReference type="InterPro" id="IPR000719">
    <property type="entry name" value="Prot_kinase_dom"/>
</dbReference>
<comment type="catalytic activity">
    <reaction evidence="10">
        <text>L-seryl-[protein] + ATP = O-phospho-L-seryl-[protein] + ADP + H(+)</text>
        <dbReference type="Rhea" id="RHEA:17989"/>
        <dbReference type="Rhea" id="RHEA-COMP:9863"/>
        <dbReference type="Rhea" id="RHEA-COMP:11604"/>
        <dbReference type="ChEBI" id="CHEBI:15378"/>
        <dbReference type="ChEBI" id="CHEBI:29999"/>
        <dbReference type="ChEBI" id="CHEBI:30616"/>
        <dbReference type="ChEBI" id="CHEBI:83421"/>
        <dbReference type="ChEBI" id="CHEBI:456216"/>
        <dbReference type="EC" id="2.7.11.1"/>
    </reaction>
</comment>
<evidence type="ECO:0000256" key="6">
    <source>
        <dbReference type="ARBA" id="ARBA00022741"/>
    </source>
</evidence>
<keyword evidence="5" id="KW-0808">Transferase</keyword>
<feature type="compositionally biased region" description="Low complexity" evidence="11">
    <location>
        <begin position="39"/>
        <end position="56"/>
    </location>
</feature>
<keyword evidence="4" id="KW-0597">Phosphoprotein</keyword>
<proteinExistence type="inferred from homology"/>
<dbReference type="Gene3D" id="1.10.510.10">
    <property type="entry name" value="Transferase(Phosphotransferase) domain 1"/>
    <property type="match status" value="1"/>
</dbReference>
<dbReference type="InterPro" id="IPR011009">
    <property type="entry name" value="Kinase-like_dom_sf"/>
</dbReference>
<dbReference type="SMART" id="SM00220">
    <property type="entry name" value="S_TKc"/>
    <property type="match status" value="1"/>
</dbReference>
<feature type="compositionally biased region" description="Polar residues" evidence="11">
    <location>
        <begin position="26"/>
        <end position="38"/>
    </location>
</feature>
<dbReference type="Proteomes" id="UP001152885">
    <property type="component" value="Unassembled WGS sequence"/>
</dbReference>
<evidence type="ECO:0000256" key="1">
    <source>
        <dbReference type="ARBA" id="ARBA00009903"/>
    </source>
</evidence>
<evidence type="ECO:0000256" key="8">
    <source>
        <dbReference type="ARBA" id="ARBA00022840"/>
    </source>
</evidence>
<dbReference type="EMBL" id="CANTUO010000002">
    <property type="protein sequence ID" value="CAI5758117.1"/>
    <property type="molecule type" value="Genomic_DNA"/>
</dbReference>
<organism evidence="13 14">
    <name type="scientific">Candida verbasci</name>
    <dbReference type="NCBI Taxonomy" id="1227364"/>
    <lineage>
        <taxon>Eukaryota</taxon>
        <taxon>Fungi</taxon>
        <taxon>Dikarya</taxon>
        <taxon>Ascomycota</taxon>
        <taxon>Saccharomycotina</taxon>
        <taxon>Pichiomycetes</taxon>
        <taxon>Debaryomycetaceae</taxon>
        <taxon>Candida/Lodderomyces clade</taxon>
        <taxon>Candida</taxon>
    </lineage>
</organism>
<feature type="region of interest" description="Disordered" evidence="11">
    <location>
        <begin position="26"/>
        <end position="92"/>
    </location>
</feature>
<evidence type="ECO:0000256" key="3">
    <source>
        <dbReference type="ARBA" id="ARBA00022527"/>
    </source>
</evidence>
<feature type="domain" description="Protein kinase" evidence="12">
    <location>
        <begin position="184"/>
        <end position="474"/>
    </location>
</feature>
<dbReference type="AlphaFoldDB" id="A0A9W4TWY8"/>
<gene>
    <name evidence="13" type="ORF">CANVERA_P2630</name>
</gene>
<dbReference type="PANTHER" id="PTHR45637">
    <property type="entry name" value="FLIPPASE KINASE 1-RELATED"/>
    <property type="match status" value="1"/>
</dbReference>
<dbReference type="SUPFAM" id="SSF56112">
    <property type="entry name" value="Protein kinase-like (PK-like)"/>
    <property type="match status" value="1"/>
</dbReference>
<dbReference type="Gene3D" id="3.30.200.20">
    <property type="entry name" value="Phosphorylase Kinase, domain 1"/>
    <property type="match status" value="1"/>
</dbReference>
<sequence>MLVMDTDTNIDLSQIYLKPPYHLTEKSNFNHHNTNYGTSQSSQSQSSQSQGSDNSQDFNFLQPPPIPQIQQSPQQQQTPQQNNNFTTPQPTSRLRSISLSSIMSTFSLKKSPQQSSSTNSVTYKASTPAPTLVVPPHADSKPMAKSVTDLTRKPSLRKRSESSPIIHHTSRNKVVDVQVGPENFEKIRLLGKGDVGKVYLVKEKSTQELFALKILNKKEMIKRQKINRVVVEQEILATSNHPFIVTLYHSFQSKENLYLCMEYCSGGEFFRALQSKETKTISESDARFYAAEVVAALEYLHLMGFIYRDLKPENILLHSSGHIMLSDFDLSKQSEIMKNPEISFKSRSGLHIINNNKPTIDTKICIDGFRTNSFVGTEEYIAPEVIRGKGHTSAVDWWTLGIFIYEMLYGTTPFKGSNRKDTFAKILKESVKFPDTNKVSSNGKNIIKKLLIKDEEKRLGSNTGASEIKSHSWFKTCSWALLKNTKPPIIPVLKAKNQEFKDLPVEDLDDELLKDDPFATNFACVSIIKN</sequence>
<reference evidence="13" key="1">
    <citation type="submission" date="2022-12" db="EMBL/GenBank/DDBJ databases">
        <authorList>
            <person name="Brejova B."/>
        </authorList>
    </citation>
    <scope>NUCLEOTIDE SEQUENCE</scope>
</reference>
<evidence type="ECO:0000256" key="7">
    <source>
        <dbReference type="ARBA" id="ARBA00022777"/>
    </source>
</evidence>
<dbReference type="CDD" id="cd05574">
    <property type="entry name" value="STKc_phototropin_like"/>
    <property type="match status" value="1"/>
</dbReference>
<dbReference type="OrthoDB" id="432483at2759"/>
<protein>
    <recommendedName>
        <fullName evidence="2">non-specific serine/threonine protein kinase</fullName>
        <ecNumber evidence="2">2.7.11.1</ecNumber>
    </recommendedName>
</protein>
<keyword evidence="3" id="KW-0723">Serine/threonine-protein kinase</keyword>
<keyword evidence="8" id="KW-0067">ATP-binding</keyword>
<evidence type="ECO:0000256" key="11">
    <source>
        <dbReference type="SAM" id="MobiDB-lite"/>
    </source>
</evidence>
<keyword evidence="6" id="KW-0547">Nucleotide-binding</keyword>
<evidence type="ECO:0000259" key="12">
    <source>
        <dbReference type="PROSITE" id="PS50011"/>
    </source>
</evidence>
<keyword evidence="14" id="KW-1185">Reference proteome</keyword>
<feature type="region of interest" description="Disordered" evidence="11">
    <location>
        <begin position="107"/>
        <end position="163"/>
    </location>
</feature>
<dbReference type="GO" id="GO:0004674">
    <property type="term" value="F:protein serine/threonine kinase activity"/>
    <property type="evidence" value="ECO:0007669"/>
    <property type="project" value="UniProtKB-KW"/>
</dbReference>
<comment type="catalytic activity">
    <reaction evidence="9">
        <text>L-threonyl-[protein] + ATP = O-phospho-L-threonyl-[protein] + ADP + H(+)</text>
        <dbReference type="Rhea" id="RHEA:46608"/>
        <dbReference type="Rhea" id="RHEA-COMP:11060"/>
        <dbReference type="Rhea" id="RHEA-COMP:11605"/>
        <dbReference type="ChEBI" id="CHEBI:15378"/>
        <dbReference type="ChEBI" id="CHEBI:30013"/>
        <dbReference type="ChEBI" id="CHEBI:30616"/>
        <dbReference type="ChEBI" id="CHEBI:61977"/>
        <dbReference type="ChEBI" id="CHEBI:456216"/>
        <dbReference type="EC" id="2.7.11.1"/>
    </reaction>
</comment>
<dbReference type="PROSITE" id="PS50011">
    <property type="entry name" value="PROTEIN_KINASE_DOM"/>
    <property type="match status" value="1"/>
</dbReference>
<feature type="compositionally biased region" description="Polar residues" evidence="11">
    <location>
        <begin position="108"/>
        <end position="129"/>
    </location>
</feature>
<evidence type="ECO:0000256" key="10">
    <source>
        <dbReference type="ARBA" id="ARBA00048679"/>
    </source>
</evidence>
<evidence type="ECO:0000313" key="13">
    <source>
        <dbReference type="EMBL" id="CAI5758117.1"/>
    </source>
</evidence>
<comment type="similarity">
    <text evidence="1">Belongs to the protein kinase superfamily. AGC Ser/Thr protein kinase family.</text>
</comment>
<evidence type="ECO:0000256" key="4">
    <source>
        <dbReference type="ARBA" id="ARBA00022553"/>
    </source>
</evidence>
<evidence type="ECO:0000256" key="9">
    <source>
        <dbReference type="ARBA" id="ARBA00047899"/>
    </source>
</evidence>
<name>A0A9W4TWY8_9ASCO</name>
<keyword evidence="7" id="KW-0418">Kinase</keyword>
<feature type="compositionally biased region" description="Low complexity" evidence="11">
    <location>
        <begin position="68"/>
        <end position="92"/>
    </location>
</feature>
<dbReference type="GO" id="GO:0005524">
    <property type="term" value="F:ATP binding"/>
    <property type="evidence" value="ECO:0007669"/>
    <property type="project" value="UniProtKB-KW"/>
</dbReference>
<accession>A0A9W4TWY8</accession>
<dbReference type="FunFam" id="3.30.200.20:FF:000524">
    <property type="entry name" value="Non-specific serine/threonine protein kinase"/>
    <property type="match status" value="1"/>
</dbReference>
<dbReference type="Pfam" id="PF00069">
    <property type="entry name" value="Pkinase"/>
    <property type="match status" value="1"/>
</dbReference>
<dbReference type="InterPro" id="IPR008271">
    <property type="entry name" value="Ser/Thr_kinase_AS"/>
</dbReference>
<evidence type="ECO:0000256" key="5">
    <source>
        <dbReference type="ARBA" id="ARBA00022679"/>
    </source>
</evidence>
<dbReference type="EC" id="2.7.11.1" evidence="2"/>
<comment type="caution">
    <text evidence="13">The sequence shown here is derived from an EMBL/GenBank/DDBJ whole genome shotgun (WGS) entry which is preliminary data.</text>
</comment>
<evidence type="ECO:0000256" key="2">
    <source>
        <dbReference type="ARBA" id="ARBA00012513"/>
    </source>
</evidence>